<comment type="caution">
    <text evidence="2">The sequence shown here is derived from an EMBL/GenBank/DDBJ whole genome shotgun (WGS) entry which is preliminary data.</text>
</comment>
<reference evidence="2 3" key="1">
    <citation type="journal article" date="2019" name="Nat. Med.">
        <title>A library of human gut bacterial isolates paired with longitudinal multiomics data enables mechanistic microbiome research.</title>
        <authorList>
            <person name="Poyet M."/>
            <person name="Groussin M."/>
            <person name="Gibbons S.M."/>
            <person name="Avila-Pacheco J."/>
            <person name="Jiang X."/>
            <person name="Kearney S.M."/>
            <person name="Perrotta A.R."/>
            <person name="Berdy B."/>
            <person name="Zhao S."/>
            <person name="Lieberman T.D."/>
            <person name="Swanson P.K."/>
            <person name="Smith M."/>
            <person name="Roesemann S."/>
            <person name="Alexander J.E."/>
            <person name="Rich S.A."/>
            <person name="Livny J."/>
            <person name="Vlamakis H."/>
            <person name="Clish C."/>
            <person name="Bullock K."/>
            <person name="Deik A."/>
            <person name="Scott J."/>
            <person name="Pierce K.A."/>
            <person name="Xavier R.J."/>
            <person name="Alm E.J."/>
        </authorList>
    </citation>
    <scope>NUCLEOTIDE SEQUENCE [LARGE SCALE GENOMIC DNA]</scope>
    <source>
        <strain evidence="2 3">BIOML-A2</strain>
    </source>
</reference>
<evidence type="ECO:0008006" key="4">
    <source>
        <dbReference type="Google" id="ProtNLM"/>
    </source>
</evidence>
<accession>A0A6I2QYF3</accession>
<dbReference type="PANTHER" id="PTHR32305:SF15">
    <property type="entry name" value="PROTEIN RHSA-RELATED"/>
    <property type="match status" value="1"/>
</dbReference>
<organism evidence="2 3">
    <name type="scientific">Flavonifractor plautii</name>
    <name type="common">Fusobacterium plautii</name>
    <dbReference type="NCBI Taxonomy" id="292800"/>
    <lineage>
        <taxon>Bacteria</taxon>
        <taxon>Bacillati</taxon>
        <taxon>Bacillota</taxon>
        <taxon>Clostridia</taxon>
        <taxon>Eubacteriales</taxon>
        <taxon>Oscillospiraceae</taxon>
        <taxon>Flavonifractor</taxon>
    </lineage>
</organism>
<evidence type="ECO:0000313" key="3">
    <source>
        <dbReference type="Proteomes" id="UP000434475"/>
    </source>
</evidence>
<evidence type="ECO:0000313" key="2">
    <source>
        <dbReference type="EMBL" id="MSB18173.1"/>
    </source>
</evidence>
<sequence>MTYEYMRGNGTGEATTEVFYTYDELHQVVTAKENYGNKSRSYQYDSLGNLTLETNSNNVTVDYKLNNLNQITTSSDDGWKTSTAYSYDKRGNLIQELYTKGKKQSVTGAYTFDETNKMVKGVNDLGESSVYLYNGLGALVEQTWTIKKNSYGYHDGSETAALTAQEGTETESGADAEAQAAAPTPDAGTTLLDELDAMGDPAAALDAESGIMPLKNDHSDKKPDDKPGHKPNQMITVVKQFFPDYTRETLDSLVENEVGGLEYRYVYGNERLSVNITGIENGAGSIVENGNQVRLYYHQDLRGTVDYLTSPVSQKIESWTHYNEWGEITHNAVLKCGQRQLDLVKNYTGHEYDAVLNLYFAKARFYDAENRRFISMDPVKGSVKDPISMVQYLYVKNAPLIYTDPTGEKYSLAQGTVAHAEITAYIKSIEPTAKGGVKIVGLTRTKSGHGFADIIIENGGDHDVYEIKSDQYEVWGRYNAAAINQLDSYINAITNYPVENAAYYPARKGVAVITTPVYLPYLLDRTKVIRVYTKYNKYPGLIFYEIMKAPQNKQVVPEESFVTASLLQTVSYYGMVTCEYPPAYYQDYINVDSYLDQQMNDDIQAWLDGATVSTYTEGLNIYTKIVYADGTEFYRYEGLGVPFLTTTPKLSGSELLTIREGGTYNQLQGWASSAKEAFNLQKAASTVPVLPLPGGGVVVPVV</sequence>
<dbReference type="EMBL" id="WKPR01000002">
    <property type="protein sequence ID" value="MSB18173.1"/>
    <property type="molecule type" value="Genomic_DNA"/>
</dbReference>
<dbReference type="NCBIfam" id="TIGR01643">
    <property type="entry name" value="YD_repeat_2x"/>
    <property type="match status" value="1"/>
</dbReference>
<name>A0A6I2QYF3_FLAPL</name>
<dbReference type="InterPro" id="IPR050708">
    <property type="entry name" value="T6SS_VgrG/RHS"/>
</dbReference>
<dbReference type="Gene3D" id="2.180.10.10">
    <property type="entry name" value="RHS repeat-associated core"/>
    <property type="match status" value="2"/>
</dbReference>
<gene>
    <name evidence="2" type="ORF">GKE97_01425</name>
</gene>
<dbReference type="Proteomes" id="UP000434475">
    <property type="component" value="Unassembled WGS sequence"/>
</dbReference>
<dbReference type="InterPro" id="IPR022385">
    <property type="entry name" value="Rhs_assc_core"/>
</dbReference>
<feature type="region of interest" description="Disordered" evidence="1">
    <location>
        <begin position="162"/>
        <end position="192"/>
    </location>
</feature>
<dbReference type="RefSeq" id="WP_172697075.1">
    <property type="nucleotide sequence ID" value="NZ_WKPR01000002.1"/>
</dbReference>
<feature type="region of interest" description="Disordered" evidence="1">
    <location>
        <begin position="212"/>
        <end position="233"/>
    </location>
</feature>
<proteinExistence type="predicted"/>
<dbReference type="AlphaFoldDB" id="A0A6I2QYF3"/>
<dbReference type="InterPro" id="IPR006530">
    <property type="entry name" value="YD"/>
</dbReference>
<evidence type="ECO:0000256" key="1">
    <source>
        <dbReference type="SAM" id="MobiDB-lite"/>
    </source>
</evidence>
<dbReference type="PANTHER" id="PTHR32305">
    <property type="match status" value="1"/>
</dbReference>
<feature type="compositionally biased region" description="Basic and acidic residues" evidence="1">
    <location>
        <begin position="215"/>
        <end position="228"/>
    </location>
</feature>
<dbReference type="NCBIfam" id="TIGR03696">
    <property type="entry name" value="Rhs_assc_core"/>
    <property type="match status" value="1"/>
</dbReference>
<feature type="compositionally biased region" description="Low complexity" evidence="1">
    <location>
        <begin position="175"/>
        <end position="190"/>
    </location>
</feature>
<protein>
    <recommendedName>
        <fullName evidence="4">Cell wall-associated polypeptide CWBP200</fullName>
    </recommendedName>
</protein>